<organism evidence="2 3">
    <name type="scientific">Rugamonas rubra</name>
    <dbReference type="NCBI Taxonomy" id="758825"/>
    <lineage>
        <taxon>Bacteria</taxon>
        <taxon>Pseudomonadati</taxon>
        <taxon>Pseudomonadota</taxon>
        <taxon>Betaproteobacteria</taxon>
        <taxon>Burkholderiales</taxon>
        <taxon>Oxalobacteraceae</taxon>
        <taxon>Telluria group</taxon>
        <taxon>Rugamonas</taxon>
    </lineage>
</organism>
<feature type="region of interest" description="Disordered" evidence="1">
    <location>
        <begin position="167"/>
        <end position="196"/>
    </location>
</feature>
<reference evidence="2 3" key="1">
    <citation type="submission" date="2016-10" db="EMBL/GenBank/DDBJ databases">
        <authorList>
            <person name="de Groot N.N."/>
        </authorList>
    </citation>
    <scope>NUCLEOTIDE SEQUENCE [LARGE SCALE GENOMIC DNA]</scope>
    <source>
        <strain evidence="2 3">ATCC 43154</strain>
    </source>
</reference>
<evidence type="ECO:0008006" key="4">
    <source>
        <dbReference type="Google" id="ProtNLM"/>
    </source>
</evidence>
<dbReference type="RefSeq" id="WP_093389220.1">
    <property type="nucleotide sequence ID" value="NZ_FOTW01000018.1"/>
</dbReference>
<gene>
    <name evidence="2" type="ORF">SAMN02982985_03734</name>
</gene>
<dbReference type="Proteomes" id="UP000199470">
    <property type="component" value="Unassembled WGS sequence"/>
</dbReference>
<feature type="region of interest" description="Disordered" evidence="1">
    <location>
        <begin position="44"/>
        <end position="65"/>
    </location>
</feature>
<keyword evidence="3" id="KW-1185">Reference proteome</keyword>
<sequence length="196" mass="19711">MSNIIAGYLQTQDQVKRAIESLVVEGDFAPDQISSFFVNPAGQHDSYGLGGDRDKSPGAKQSGEGLAAGMATGGAVGAAIGMAGVVVAGPLAPAMGALLGAHVGGLVGSMRSMKERGEEETGPDGADNTEPQRASGMLVAVAASGPERQAQAMDLLARVGATRIEKADGTIRAGDWTDFDPLTPPQLAGRPAPASA</sequence>
<dbReference type="STRING" id="758825.SAMN02982985_03734"/>
<evidence type="ECO:0000256" key="1">
    <source>
        <dbReference type="SAM" id="MobiDB-lite"/>
    </source>
</evidence>
<dbReference type="AlphaFoldDB" id="A0A1I4Q3Z1"/>
<proteinExistence type="predicted"/>
<dbReference type="OrthoDB" id="6369218at2"/>
<evidence type="ECO:0000313" key="2">
    <source>
        <dbReference type="EMBL" id="SFM34818.1"/>
    </source>
</evidence>
<accession>A0A1I4Q3Z1</accession>
<name>A0A1I4Q3Z1_9BURK</name>
<evidence type="ECO:0000313" key="3">
    <source>
        <dbReference type="Proteomes" id="UP000199470"/>
    </source>
</evidence>
<protein>
    <recommendedName>
        <fullName evidence="4">Glycine zipper</fullName>
    </recommendedName>
</protein>
<feature type="region of interest" description="Disordered" evidence="1">
    <location>
        <begin position="112"/>
        <end position="131"/>
    </location>
</feature>
<dbReference type="EMBL" id="FOTW01000018">
    <property type="protein sequence ID" value="SFM34818.1"/>
    <property type="molecule type" value="Genomic_DNA"/>
</dbReference>